<dbReference type="Gene3D" id="3.30.300.30">
    <property type="match status" value="1"/>
</dbReference>
<feature type="domain" description="AMP-binding enzyme C-terminal" evidence="5">
    <location>
        <begin position="460"/>
        <end position="536"/>
    </location>
</feature>
<dbReference type="InterPro" id="IPR000873">
    <property type="entry name" value="AMP-dep_synth/lig_dom"/>
</dbReference>
<keyword evidence="2" id="KW-0436">Ligase</keyword>
<organism evidence="6 7">
    <name type="scientific">Agathobaculum hominis</name>
    <dbReference type="NCBI Taxonomy" id="2763014"/>
    <lineage>
        <taxon>Bacteria</taxon>
        <taxon>Bacillati</taxon>
        <taxon>Bacillota</taxon>
        <taxon>Clostridia</taxon>
        <taxon>Eubacteriales</taxon>
        <taxon>Butyricicoccaceae</taxon>
        <taxon>Agathobaculum</taxon>
    </lineage>
</organism>
<sequence>MRRPHLSYTYDVTMFRDTFESRFTYLNGFLRNVSRFGDRPAVFDPHSDRRWTYRELNCEVNRLAHALRADGVGKNDVVMFALLNSPEFVFFYLAAHKIGAIACPVNYRQGSGEIALVIDDSTPKVFVYDAEFGELSSRALEMCENRPAVELVVGADEDAVLPAGRRRYEDYVFERPETDPPIDFAPHIYDETTRLYTSGTTNRPKGVPINNINEVLSAHDVMMHFPLSPVDRTMNMTPWFHRGGIHSGGPCPTLYAGGEVVILRDFAPRTCLEYAEKYAISFLIGVPTIIAMLARTQERSPADLSALRGIVTMGAPFEKSACEKYMKLLTPNIFNGYGTTETFWNTFLRPFDLPDNAGSAGRSCTDDEVRLVALRPNGERSEPDETVPRDSETPGEIIISSPAKSAFCYFNNEEMTEKKFYKGWLYTGDVGTWDENEFVTVSGRRDDMIVSAGENIYPAQIEAVLNEHPKVAESAVIGIPDKLRGEVVAAYVVAKDPSLTVEELKDYCTHSPMLSSYKWPRAYHIVDELPHTATGKLMHYKLRSYAKN</sequence>
<evidence type="ECO:0000256" key="3">
    <source>
        <dbReference type="SAM" id="MobiDB-lite"/>
    </source>
</evidence>
<evidence type="ECO:0000313" key="6">
    <source>
        <dbReference type="EMBL" id="MBC5696075.1"/>
    </source>
</evidence>
<evidence type="ECO:0000259" key="4">
    <source>
        <dbReference type="Pfam" id="PF00501"/>
    </source>
</evidence>
<dbReference type="Pfam" id="PF00501">
    <property type="entry name" value="AMP-binding"/>
    <property type="match status" value="1"/>
</dbReference>
<evidence type="ECO:0000259" key="5">
    <source>
        <dbReference type="Pfam" id="PF13193"/>
    </source>
</evidence>
<accession>A0ABR7GP28</accession>
<dbReference type="Pfam" id="PF13193">
    <property type="entry name" value="AMP-binding_C"/>
    <property type="match status" value="1"/>
</dbReference>
<evidence type="ECO:0000313" key="7">
    <source>
        <dbReference type="Proteomes" id="UP000641741"/>
    </source>
</evidence>
<gene>
    <name evidence="6" type="ORF">H8S02_08965</name>
</gene>
<evidence type="ECO:0000256" key="1">
    <source>
        <dbReference type="ARBA" id="ARBA00006432"/>
    </source>
</evidence>
<dbReference type="PANTHER" id="PTHR43201:SF5">
    <property type="entry name" value="MEDIUM-CHAIN ACYL-COA LIGASE ACSF2, MITOCHONDRIAL"/>
    <property type="match status" value="1"/>
</dbReference>
<feature type="compositionally biased region" description="Basic and acidic residues" evidence="3">
    <location>
        <begin position="377"/>
        <end position="392"/>
    </location>
</feature>
<proteinExistence type="inferred from homology"/>
<comment type="similarity">
    <text evidence="1">Belongs to the ATP-dependent AMP-binding enzyme family.</text>
</comment>
<feature type="domain" description="AMP-dependent synthetase/ligase" evidence="4">
    <location>
        <begin position="31"/>
        <end position="403"/>
    </location>
</feature>
<dbReference type="Proteomes" id="UP000641741">
    <property type="component" value="Unassembled WGS sequence"/>
</dbReference>
<evidence type="ECO:0000256" key="2">
    <source>
        <dbReference type="ARBA" id="ARBA00022598"/>
    </source>
</evidence>
<feature type="region of interest" description="Disordered" evidence="3">
    <location>
        <begin position="375"/>
        <end position="395"/>
    </location>
</feature>
<dbReference type="SUPFAM" id="SSF56801">
    <property type="entry name" value="Acetyl-CoA synthetase-like"/>
    <property type="match status" value="1"/>
</dbReference>
<reference evidence="6 7" key="1">
    <citation type="submission" date="2020-08" db="EMBL/GenBank/DDBJ databases">
        <title>Genome public.</title>
        <authorList>
            <person name="Liu C."/>
            <person name="Sun Q."/>
        </authorList>
    </citation>
    <scope>NUCLEOTIDE SEQUENCE [LARGE SCALE GENOMIC DNA]</scope>
    <source>
        <strain evidence="6 7">M2</strain>
    </source>
</reference>
<name>A0ABR7GP28_9FIRM</name>
<dbReference type="InterPro" id="IPR042099">
    <property type="entry name" value="ANL_N_sf"/>
</dbReference>
<dbReference type="Gene3D" id="3.40.50.12780">
    <property type="entry name" value="N-terminal domain of ligase-like"/>
    <property type="match status" value="1"/>
</dbReference>
<dbReference type="InterPro" id="IPR045851">
    <property type="entry name" value="AMP-bd_C_sf"/>
</dbReference>
<dbReference type="PANTHER" id="PTHR43201">
    <property type="entry name" value="ACYL-COA SYNTHETASE"/>
    <property type="match status" value="1"/>
</dbReference>
<protein>
    <submittedName>
        <fullName evidence="6">AMP-binding protein</fullName>
    </submittedName>
</protein>
<dbReference type="InterPro" id="IPR025110">
    <property type="entry name" value="AMP-bd_C"/>
</dbReference>
<keyword evidence="7" id="KW-1185">Reference proteome</keyword>
<dbReference type="EMBL" id="JACOPK010000007">
    <property type="protein sequence ID" value="MBC5696075.1"/>
    <property type="molecule type" value="Genomic_DNA"/>
</dbReference>
<comment type="caution">
    <text evidence="6">The sequence shown here is derived from an EMBL/GenBank/DDBJ whole genome shotgun (WGS) entry which is preliminary data.</text>
</comment>